<evidence type="ECO:0000313" key="2">
    <source>
        <dbReference type="EnsemblPlants" id="AUR62013559-RA:cds"/>
    </source>
</evidence>
<proteinExistence type="predicted"/>
<dbReference type="AlphaFoldDB" id="A0A803LHW2"/>
<accession>A0A803LHW2</accession>
<keyword evidence="3" id="KW-1185">Reference proteome</keyword>
<dbReference type="Proteomes" id="UP000596660">
    <property type="component" value="Unplaced"/>
</dbReference>
<reference evidence="2" key="2">
    <citation type="submission" date="2021-03" db="UniProtKB">
        <authorList>
            <consortium name="EnsemblPlants"/>
        </authorList>
    </citation>
    <scope>IDENTIFICATION</scope>
</reference>
<feature type="region of interest" description="Disordered" evidence="1">
    <location>
        <begin position="415"/>
        <end position="472"/>
    </location>
</feature>
<reference evidence="2" key="1">
    <citation type="journal article" date="2017" name="Nature">
        <title>The genome of Chenopodium quinoa.</title>
        <authorList>
            <person name="Jarvis D.E."/>
            <person name="Ho Y.S."/>
            <person name="Lightfoot D.J."/>
            <person name="Schmoeckel S.M."/>
            <person name="Li B."/>
            <person name="Borm T.J.A."/>
            <person name="Ohyanagi H."/>
            <person name="Mineta K."/>
            <person name="Michell C.T."/>
            <person name="Saber N."/>
            <person name="Kharbatia N.M."/>
            <person name="Rupper R.R."/>
            <person name="Sharp A.R."/>
            <person name="Dally N."/>
            <person name="Boughton B.A."/>
            <person name="Woo Y.H."/>
            <person name="Gao G."/>
            <person name="Schijlen E.G.W.M."/>
            <person name="Guo X."/>
            <person name="Momin A.A."/>
            <person name="Negrao S."/>
            <person name="Al-Babili S."/>
            <person name="Gehring C."/>
            <person name="Roessner U."/>
            <person name="Jung C."/>
            <person name="Murphy K."/>
            <person name="Arold S.T."/>
            <person name="Gojobori T."/>
            <person name="van der Linden C.G."/>
            <person name="van Loo E.N."/>
            <person name="Jellen E.N."/>
            <person name="Maughan P.J."/>
            <person name="Tester M."/>
        </authorList>
    </citation>
    <scope>NUCLEOTIDE SEQUENCE [LARGE SCALE GENOMIC DNA]</scope>
    <source>
        <strain evidence="2">cv. PI 614886</strain>
    </source>
</reference>
<organism evidence="2 3">
    <name type="scientific">Chenopodium quinoa</name>
    <name type="common">Quinoa</name>
    <dbReference type="NCBI Taxonomy" id="63459"/>
    <lineage>
        <taxon>Eukaryota</taxon>
        <taxon>Viridiplantae</taxon>
        <taxon>Streptophyta</taxon>
        <taxon>Embryophyta</taxon>
        <taxon>Tracheophyta</taxon>
        <taxon>Spermatophyta</taxon>
        <taxon>Magnoliopsida</taxon>
        <taxon>eudicotyledons</taxon>
        <taxon>Gunneridae</taxon>
        <taxon>Pentapetalae</taxon>
        <taxon>Caryophyllales</taxon>
        <taxon>Chenopodiaceae</taxon>
        <taxon>Chenopodioideae</taxon>
        <taxon>Atripliceae</taxon>
        <taxon>Chenopodium</taxon>
    </lineage>
</organism>
<evidence type="ECO:0000313" key="3">
    <source>
        <dbReference type="Proteomes" id="UP000596660"/>
    </source>
</evidence>
<protein>
    <submittedName>
        <fullName evidence="2">Uncharacterized protein</fullName>
    </submittedName>
</protein>
<evidence type="ECO:0000256" key="1">
    <source>
        <dbReference type="SAM" id="MobiDB-lite"/>
    </source>
</evidence>
<feature type="region of interest" description="Disordered" evidence="1">
    <location>
        <begin position="730"/>
        <end position="755"/>
    </location>
</feature>
<dbReference type="EnsemblPlants" id="AUR62013559-RA">
    <property type="protein sequence ID" value="AUR62013559-RA:cds"/>
    <property type="gene ID" value="AUR62013559"/>
</dbReference>
<sequence>MNPSNPDIPADSEILDVELVSVRYHLCSFAEERHFDQYDTNVGNIGISTMLRVKHTIYQPEVAAHEAVEEAESSKKPGQAQVVSFFESGDKEIPSSPQRNQPSPVHGSAVNSVLGDDATQEDGAEFRQPLVLADDGKIAKAKINETFRKTTLEKDYCRRAKAFYNLPDEYELIIPPSGSSVLDFPASYVAVYTKHFDFGLRFPLHPFVAKILKAWNVFLVQLTPPTIHVVIATVWVMLYRNYLLTLNAFRRLITLKRDGQSVGWWSLYAQPHKYTVHPKLSSCKGWQDKFFFMFVPDDFPLRMTFFQPHPRFDSLPERDLGKHERRAVNHFDILEYDNGDGKIRLTPKVWVSNVSYIPGNAPLSRVGIDKLDNKHLGLSADKSKVIKHFPRASKPSYDTLASYCSCAPAVSAKRRAEKMDDYSAKRRRLTSFANRRGGGAGANSRRQPDGRAAKKNQAEDQELPPSPKVQDKIVVQSLGPTIKQMTEGVEIEDLTNTPESPHTQPNTTSQLITQPIPTVAGGSDTSIPGLIYRDKQWIKRPDGRFPEEVLKGFTAPFVHSGDHWQPGIDAYQNESMIIDDPMQGGTLGYRLLSNLTLPMDRPAGAIGPLAALHMHNMMKAVMSGTELVEMYRYYQEKHYQASTSKNSLKTALDNSNTTLKKLKEIKAKDDLEMTALKTKAAKTAAQRCIAHAAGWKKKDWAKVEKAFNEEAYKIPSGFEEQKFSDEDLFNLVPSVDDDPKDPSILNSPVPEDTQA</sequence>
<name>A0A803LHW2_CHEQI</name>
<dbReference type="Gramene" id="AUR62013559-RA">
    <property type="protein sequence ID" value="AUR62013559-RA:cds"/>
    <property type="gene ID" value="AUR62013559"/>
</dbReference>
<feature type="region of interest" description="Disordered" evidence="1">
    <location>
        <begin position="90"/>
        <end position="112"/>
    </location>
</feature>
<feature type="compositionally biased region" description="Basic and acidic residues" evidence="1">
    <location>
        <begin position="446"/>
        <end position="458"/>
    </location>
</feature>